<keyword evidence="1 2" id="KW-0238">DNA-binding</keyword>
<proteinExistence type="predicted"/>
<dbReference type="PROSITE" id="PS50977">
    <property type="entry name" value="HTH_TETR_2"/>
    <property type="match status" value="1"/>
</dbReference>
<dbReference type="SUPFAM" id="SSF46689">
    <property type="entry name" value="Homeodomain-like"/>
    <property type="match status" value="1"/>
</dbReference>
<dbReference type="STRING" id="39692.BST38_07380"/>
<dbReference type="Gene3D" id="1.10.357.10">
    <property type="entry name" value="Tetracycline Repressor, domain 2"/>
    <property type="match status" value="1"/>
</dbReference>
<reference evidence="5 6" key="1">
    <citation type="submission" date="2018-05" db="EMBL/GenBank/DDBJ databases">
        <authorList>
            <consortium name="IHU Genomes"/>
        </authorList>
    </citation>
    <scope>NUCLEOTIDE SEQUENCE [LARGE SCALE GENOMIC DNA]</scope>
    <source>
        <strain evidence="5 6">P7335</strain>
    </source>
</reference>
<dbReference type="PANTHER" id="PTHR30055:SF223">
    <property type="entry name" value="HTH-TYPE TRANSCRIPTIONAL REGULATOR UIDR"/>
    <property type="match status" value="1"/>
</dbReference>
<gene>
    <name evidence="5" type="ORF">MPP7335_00884</name>
</gene>
<dbReference type="InterPro" id="IPR050109">
    <property type="entry name" value="HTH-type_TetR-like_transc_reg"/>
</dbReference>
<evidence type="ECO:0000313" key="6">
    <source>
        <dbReference type="Proteomes" id="UP000252008"/>
    </source>
</evidence>
<dbReference type="GO" id="GO:0000976">
    <property type="term" value="F:transcription cis-regulatory region binding"/>
    <property type="evidence" value="ECO:0007669"/>
    <property type="project" value="TreeGrafter"/>
</dbReference>
<dbReference type="InterPro" id="IPR001647">
    <property type="entry name" value="HTH_TetR"/>
</dbReference>
<sequence length="239" mass="26174">MPPRKPPRSAGEARTSHEPTADKQTSGSAPRRSRHRSQERADRTRELVIEETIRCIREEGFSAASTRHIIERAGVSTGVVQYHFGDRDGLLTAVIDHAITTLVTSINELADEVEGIEDTADRMRALTDAAWKVFLNPASLTAMEILIATRSLRSTLGMEQLVSLQPGLERIAALIGTSTPDAAAITDLLWAAPLGLMVGQMVSDAPLPTEPQRHAMAQLLIDHLSVNKPDPAERRPRKR</sequence>
<dbReference type="PANTHER" id="PTHR30055">
    <property type="entry name" value="HTH-TYPE TRANSCRIPTIONAL REGULATOR RUTR"/>
    <property type="match status" value="1"/>
</dbReference>
<name>A0A375YDH2_MYCPF</name>
<dbReference type="GO" id="GO:0003700">
    <property type="term" value="F:DNA-binding transcription factor activity"/>
    <property type="evidence" value="ECO:0007669"/>
    <property type="project" value="TreeGrafter"/>
</dbReference>
<dbReference type="RefSeq" id="WP_083142608.1">
    <property type="nucleotide sequence ID" value="NZ_MVID01000004.1"/>
</dbReference>
<evidence type="ECO:0000313" key="5">
    <source>
        <dbReference type="EMBL" id="SRX79151.1"/>
    </source>
</evidence>
<dbReference type="PRINTS" id="PR00455">
    <property type="entry name" value="HTHTETR"/>
</dbReference>
<protein>
    <submittedName>
        <fullName evidence="5">Transcriptional regulator,TetR family [Blastococcus saxobsidens DD2]</fullName>
    </submittedName>
</protein>
<evidence type="ECO:0000256" key="1">
    <source>
        <dbReference type="ARBA" id="ARBA00023125"/>
    </source>
</evidence>
<evidence type="ECO:0000259" key="4">
    <source>
        <dbReference type="PROSITE" id="PS50977"/>
    </source>
</evidence>
<evidence type="ECO:0000256" key="3">
    <source>
        <dbReference type="SAM" id="MobiDB-lite"/>
    </source>
</evidence>
<keyword evidence="6" id="KW-1185">Reference proteome</keyword>
<feature type="DNA-binding region" description="H-T-H motif" evidence="2">
    <location>
        <begin position="65"/>
        <end position="84"/>
    </location>
</feature>
<accession>A0A375YDH2</accession>
<dbReference type="InterPro" id="IPR009057">
    <property type="entry name" value="Homeodomain-like_sf"/>
</dbReference>
<feature type="domain" description="HTH tetR-type" evidence="4">
    <location>
        <begin position="42"/>
        <end position="102"/>
    </location>
</feature>
<dbReference type="EMBL" id="UEGS01000001">
    <property type="protein sequence ID" value="SRX79151.1"/>
    <property type="molecule type" value="Genomic_DNA"/>
</dbReference>
<dbReference type="Proteomes" id="UP000252008">
    <property type="component" value="Unassembled WGS sequence"/>
</dbReference>
<dbReference type="AlphaFoldDB" id="A0A375YDH2"/>
<feature type="region of interest" description="Disordered" evidence="3">
    <location>
        <begin position="1"/>
        <end position="44"/>
    </location>
</feature>
<evidence type="ECO:0000256" key="2">
    <source>
        <dbReference type="PROSITE-ProRule" id="PRU00335"/>
    </source>
</evidence>
<dbReference type="Pfam" id="PF00440">
    <property type="entry name" value="TetR_N"/>
    <property type="match status" value="1"/>
</dbReference>
<organism evidence="5 6">
    <name type="scientific">Mycolicibacterium parafortuitum</name>
    <name type="common">Mycobacterium parafortuitum</name>
    <dbReference type="NCBI Taxonomy" id="39692"/>
    <lineage>
        <taxon>Bacteria</taxon>
        <taxon>Bacillati</taxon>
        <taxon>Actinomycetota</taxon>
        <taxon>Actinomycetes</taxon>
        <taxon>Mycobacteriales</taxon>
        <taxon>Mycobacteriaceae</taxon>
        <taxon>Mycolicibacterium</taxon>
    </lineage>
</organism>